<reference evidence="17" key="2">
    <citation type="submission" date="2022-07" db="EMBL/GenBank/DDBJ databases">
        <title>Complete genome of Mycoplasma caviae type strain G122.</title>
        <authorList>
            <person name="Spergser J."/>
        </authorList>
    </citation>
    <scope>NUCLEOTIDE SEQUENCE</scope>
    <source>
        <strain evidence="17">G122</strain>
    </source>
</reference>
<dbReference type="SUPFAM" id="SSF109998">
    <property type="entry name" value="Triger factor/SurA peptide-binding domain-like"/>
    <property type="match status" value="1"/>
</dbReference>
<proteinExistence type="inferred from homology"/>
<comment type="domain">
    <text evidence="12">Consists of 3 domains; the N-terminus binds the ribosome, the middle domain has PPIase activity, while the C-terminus has intrinsic chaperone activity on its own.</text>
</comment>
<comment type="similarity">
    <text evidence="2 12 14">Belongs to the FKBP-type PPIase family. Tig subfamily.</text>
</comment>
<dbReference type="EMBL" id="UZVY01000001">
    <property type="protein sequence ID" value="VDR42055.1"/>
    <property type="molecule type" value="Genomic_DNA"/>
</dbReference>
<dbReference type="GO" id="GO:0006457">
    <property type="term" value="P:protein folding"/>
    <property type="evidence" value="ECO:0007669"/>
    <property type="project" value="UniProtKB-UniRule"/>
</dbReference>
<dbReference type="AlphaFoldDB" id="A0A3P8L7A3"/>
<protein>
    <recommendedName>
        <fullName evidence="4 12">Trigger factor</fullName>
        <shortName evidence="12">TF</shortName>
        <ecNumber evidence="3 12">5.2.1.8</ecNumber>
    </recommendedName>
    <alternativeName>
        <fullName evidence="11 12">PPIase</fullName>
    </alternativeName>
</protein>
<keyword evidence="5 12" id="KW-0132">Cell division</keyword>
<dbReference type="HAMAP" id="MF_00303">
    <property type="entry name" value="Trigger_factor_Tig"/>
    <property type="match status" value="1"/>
</dbReference>
<evidence type="ECO:0000256" key="5">
    <source>
        <dbReference type="ARBA" id="ARBA00022618"/>
    </source>
</evidence>
<evidence type="ECO:0000256" key="15">
    <source>
        <dbReference type="SAM" id="MobiDB-lite"/>
    </source>
</evidence>
<gene>
    <name evidence="18" type="primary">MCYN0725</name>
    <name evidence="12 17" type="synonym">tig</name>
    <name evidence="18" type="ORF">NCTC10126_00551</name>
    <name evidence="17" type="ORF">NPA07_04970</name>
</gene>
<feature type="domain" description="PPIase FKBP-type" evidence="16">
    <location>
        <begin position="171"/>
        <end position="251"/>
    </location>
</feature>
<keyword evidence="6 12" id="KW-0697">Rotamase</keyword>
<evidence type="ECO:0000256" key="11">
    <source>
        <dbReference type="ARBA" id="ARBA00029986"/>
    </source>
</evidence>
<evidence type="ECO:0000256" key="8">
    <source>
        <dbReference type="ARBA" id="ARBA00023235"/>
    </source>
</evidence>
<evidence type="ECO:0000256" key="6">
    <source>
        <dbReference type="ARBA" id="ARBA00023110"/>
    </source>
</evidence>
<keyword evidence="7 12" id="KW-0143">Chaperone</keyword>
<evidence type="ECO:0000313" key="20">
    <source>
        <dbReference type="Proteomes" id="UP001058569"/>
    </source>
</evidence>
<dbReference type="OrthoDB" id="9767721at2"/>
<dbReference type="NCBIfam" id="TIGR00115">
    <property type="entry name" value="tig"/>
    <property type="match status" value="1"/>
</dbReference>
<evidence type="ECO:0000256" key="13">
    <source>
        <dbReference type="PROSITE-ProRule" id="PRU00277"/>
    </source>
</evidence>
<sequence>MADNNKNVTIDEKKSELTYKLEINGKEWEKLYAETLEKKVKSIKIPGFRPGKAPQHEINKRINPLEIANDAIDAYWTKNYASIKEQLTSQYKRLAFIPQMELKNFDPQKGAELDLIFPLLPDFEKIEIKSPKTKFELLKVTKKDVEDFIKQSLERNALIITLEKNEKTKIGDFVTLNYKGFVNNEPFDGGEAQNFDLKLGSKTFIDTFEEQLVGKKIGWKGEVKVTFPKDYGVDKLSGQPAIFEVEIVDARRKENVELTEKNINSVQLPKMANVKNIDDLKKEVKLTLEISSLDESIEKFFELLIDEFLEKNKFEVHKIFVKDQVKEALSEVESNLKRQKVKFYEYLKLLGKTKEQFIDFLTKDQINKVKHQTISNQIFNSVEATFEKEKFESRILSIAYSMGFEPDIIKNAFFDENGKITKDGDVIKKLETFVVLETILAKYDKEGFAEYSKAKDELTKILDKKIKEYFAKDKQEETKKDESKDKPKTEKKTTKKATSKK</sequence>
<dbReference type="InterPro" id="IPR027304">
    <property type="entry name" value="Trigger_fact/SurA_dom_sf"/>
</dbReference>
<evidence type="ECO:0000256" key="14">
    <source>
        <dbReference type="RuleBase" id="RU003914"/>
    </source>
</evidence>
<keyword evidence="8 12" id="KW-0413">Isomerase</keyword>
<evidence type="ECO:0000256" key="7">
    <source>
        <dbReference type="ARBA" id="ARBA00023186"/>
    </source>
</evidence>
<evidence type="ECO:0000256" key="1">
    <source>
        <dbReference type="ARBA" id="ARBA00000971"/>
    </source>
</evidence>
<dbReference type="GO" id="GO:0005737">
    <property type="term" value="C:cytoplasm"/>
    <property type="evidence" value="ECO:0007669"/>
    <property type="project" value="UniProtKB-SubCell"/>
</dbReference>
<dbReference type="InterPro" id="IPR001179">
    <property type="entry name" value="PPIase_FKBP_dom"/>
</dbReference>
<dbReference type="InterPro" id="IPR008880">
    <property type="entry name" value="Trigger_fac_C"/>
</dbReference>
<keyword evidence="9 12" id="KW-0131">Cell cycle</keyword>
<evidence type="ECO:0000256" key="12">
    <source>
        <dbReference type="HAMAP-Rule" id="MF_00303"/>
    </source>
</evidence>
<dbReference type="Pfam" id="PF00254">
    <property type="entry name" value="FKBP_C"/>
    <property type="match status" value="1"/>
</dbReference>
<evidence type="ECO:0000256" key="4">
    <source>
        <dbReference type="ARBA" id="ARBA00016902"/>
    </source>
</evidence>
<dbReference type="EC" id="5.2.1.8" evidence="3 12"/>
<organism evidence="18 19">
    <name type="scientific">Mycoplasmopsis caviae</name>
    <dbReference type="NCBI Taxonomy" id="55603"/>
    <lineage>
        <taxon>Bacteria</taxon>
        <taxon>Bacillati</taxon>
        <taxon>Mycoplasmatota</taxon>
        <taxon>Mycoplasmoidales</taxon>
        <taxon>Metamycoplasmataceae</taxon>
        <taxon>Mycoplasmopsis</taxon>
    </lineage>
</organism>
<dbReference type="InterPro" id="IPR036611">
    <property type="entry name" value="Trigger_fac_ribosome-bd_sf"/>
</dbReference>
<dbReference type="GO" id="GO:0015031">
    <property type="term" value="P:protein transport"/>
    <property type="evidence" value="ECO:0007669"/>
    <property type="project" value="UniProtKB-UniRule"/>
</dbReference>
<dbReference type="SUPFAM" id="SSF102735">
    <property type="entry name" value="Trigger factor ribosome-binding domain"/>
    <property type="match status" value="1"/>
</dbReference>
<reference evidence="18 19" key="1">
    <citation type="submission" date="2018-12" db="EMBL/GenBank/DDBJ databases">
        <authorList>
            <consortium name="Pathogen Informatics"/>
        </authorList>
    </citation>
    <scope>NUCLEOTIDE SEQUENCE [LARGE SCALE GENOMIC DNA]</scope>
    <source>
        <strain evidence="18 19">NCTC10126</strain>
    </source>
</reference>
<dbReference type="Gene3D" id="3.30.70.1050">
    <property type="entry name" value="Trigger factor ribosome-binding domain"/>
    <property type="match status" value="1"/>
</dbReference>
<accession>A0A3P8L7A3</accession>
<evidence type="ECO:0000313" key="18">
    <source>
        <dbReference type="EMBL" id="VDR42055.1"/>
    </source>
</evidence>
<comment type="subcellular location">
    <subcellularLocation>
        <location evidence="12">Cytoplasm</location>
    </subcellularLocation>
    <text evidence="12">About half TF is bound to the ribosome near the polypeptide exit tunnel while the other half is free in the cytoplasm.</text>
</comment>
<feature type="compositionally biased region" description="Basic and acidic residues" evidence="15">
    <location>
        <begin position="474"/>
        <end position="492"/>
    </location>
</feature>
<dbReference type="InterPro" id="IPR008881">
    <property type="entry name" value="Trigger_fac_ribosome-bd_bac"/>
</dbReference>
<evidence type="ECO:0000313" key="17">
    <source>
        <dbReference type="EMBL" id="UUD35128.1"/>
    </source>
</evidence>
<evidence type="ECO:0000256" key="2">
    <source>
        <dbReference type="ARBA" id="ARBA00005464"/>
    </source>
</evidence>
<comment type="function">
    <text evidence="10 12">Involved in protein export. Acts as a chaperone by maintaining the newly synthesized protein in an open conformation. Functions as a peptidyl-prolyl cis-trans isomerase.</text>
</comment>
<dbReference type="InterPro" id="IPR037041">
    <property type="entry name" value="Trigger_fac_C_sf"/>
</dbReference>
<name>A0A3P8L7A3_9BACT</name>
<evidence type="ECO:0000256" key="10">
    <source>
        <dbReference type="ARBA" id="ARBA00024849"/>
    </source>
</evidence>
<dbReference type="Proteomes" id="UP001058569">
    <property type="component" value="Chromosome"/>
</dbReference>
<keyword evidence="12" id="KW-0963">Cytoplasm</keyword>
<feature type="region of interest" description="Disordered" evidence="15">
    <location>
        <begin position="474"/>
        <end position="501"/>
    </location>
</feature>
<evidence type="ECO:0000256" key="3">
    <source>
        <dbReference type="ARBA" id="ARBA00013194"/>
    </source>
</evidence>
<dbReference type="FunFam" id="3.10.50.40:FF:000001">
    <property type="entry name" value="Trigger factor"/>
    <property type="match status" value="1"/>
</dbReference>
<dbReference type="Gene3D" id="3.10.50.40">
    <property type="match status" value="1"/>
</dbReference>
<dbReference type="InterPro" id="IPR005215">
    <property type="entry name" value="Trig_fac"/>
</dbReference>
<evidence type="ECO:0000313" key="19">
    <source>
        <dbReference type="Proteomes" id="UP000280036"/>
    </source>
</evidence>
<dbReference type="GO" id="GO:0051301">
    <property type="term" value="P:cell division"/>
    <property type="evidence" value="ECO:0007669"/>
    <property type="project" value="UniProtKB-KW"/>
</dbReference>
<dbReference type="Proteomes" id="UP000280036">
    <property type="component" value="Unassembled WGS sequence"/>
</dbReference>
<keyword evidence="20" id="KW-1185">Reference proteome</keyword>
<evidence type="ECO:0000259" key="16">
    <source>
        <dbReference type="PROSITE" id="PS50059"/>
    </source>
</evidence>
<dbReference type="Pfam" id="PF05697">
    <property type="entry name" value="Trigger_N"/>
    <property type="match status" value="1"/>
</dbReference>
<dbReference type="Gene3D" id="1.10.3120.10">
    <property type="entry name" value="Trigger factor, C-terminal domain"/>
    <property type="match status" value="1"/>
</dbReference>
<dbReference type="GO" id="GO:0003755">
    <property type="term" value="F:peptidyl-prolyl cis-trans isomerase activity"/>
    <property type="evidence" value="ECO:0007669"/>
    <property type="project" value="UniProtKB-UniRule"/>
</dbReference>
<dbReference type="EMBL" id="CP101806">
    <property type="protein sequence ID" value="UUD35128.1"/>
    <property type="molecule type" value="Genomic_DNA"/>
</dbReference>
<dbReference type="PROSITE" id="PS50059">
    <property type="entry name" value="FKBP_PPIASE"/>
    <property type="match status" value="1"/>
</dbReference>
<dbReference type="SUPFAM" id="SSF54534">
    <property type="entry name" value="FKBP-like"/>
    <property type="match status" value="1"/>
</dbReference>
<comment type="catalytic activity">
    <reaction evidence="1 12 13">
        <text>[protein]-peptidylproline (omega=180) = [protein]-peptidylproline (omega=0)</text>
        <dbReference type="Rhea" id="RHEA:16237"/>
        <dbReference type="Rhea" id="RHEA-COMP:10747"/>
        <dbReference type="Rhea" id="RHEA-COMP:10748"/>
        <dbReference type="ChEBI" id="CHEBI:83833"/>
        <dbReference type="ChEBI" id="CHEBI:83834"/>
        <dbReference type="EC" id="5.2.1.8"/>
    </reaction>
</comment>
<dbReference type="RefSeq" id="WP_126118281.1">
    <property type="nucleotide sequence ID" value="NZ_CP101806.1"/>
</dbReference>
<dbReference type="InterPro" id="IPR046357">
    <property type="entry name" value="PPIase_dom_sf"/>
</dbReference>
<evidence type="ECO:0000256" key="9">
    <source>
        <dbReference type="ARBA" id="ARBA00023306"/>
    </source>
</evidence>
<dbReference type="Pfam" id="PF05698">
    <property type="entry name" value="Trigger_C"/>
    <property type="match status" value="1"/>
</dbReference>